<evidence type="ECO:0000313" key="3">
    <source>
        <dbReference type="EMBL" id="KAK3889703.1"/>
    </source>
</evidence>
<organism evidence="3 4">
    <name type="scientific">Petrolisthes cinctipes</name>
    <name type="common">Flat porcelain crab</name>
    <dbReference type="NCBI Taxonomy" id="88211"/>
    <lineage>
        <taxon>Eukaryota</taxon>
        <taxon>Metazoa</taxon>
        <taxon>Ecdysozoa</taxon>
        <taxon>Arthropoda</taxon>
        <taxon>Crustacea</taxon>
        <taxon>Multicrustacea</taxon>
        <taxon>Malacostraca</taxon>
        <taxon>Eumalacostraca</taxon>
        <taxon>Eucarida</taxon>
        <taxon>Decapoda</taxon>
        <taxon>Pleocyemata</taxon>
        <taxon>Anomura</taxon>
        <taxon>Galatheoidea</taxon>
        <taxon>Porcellanidae</taxon>
        <taxon>Petrolisthes</taxon>
    </lineage>
</organism>
<dbReference type="AlphaFoldDB" id="A0AAE1KZ99"/>
<dbReference type="InterPro" id="IPR000742">
    <property type="entry name" value="EGF"/>
</dbReference>
<dbReference type="PROSITE" id="PS00022">
    <property type="entry name" value="EGF_1"/>
    <property type="match status" value="1"/>
</dbReference>
<feature type="domain" description="SWIM-type" evidence="2">
    <location>
        <begin position="187"/>
        <end position="218"/>
    </location>
</feature>
<dbReference type="InterPro" id="IPR007527">
    <property type="entry name" value="Znf_SWIM"/>
</dbReference>
<keyword evidence="1" id="KW-0479">Metal-binding</keyword>
<keyword evidence="1" id="KW-0862">Zinc</keyword>
<dbReference type="PANTHER" id="PTHR35385">
    <property type="entry name" value="PROTEIN B, PUTATIVE-RELATED-RELATED"/>
    <property type="match status" value="1"/>
</dbReference>
<protein>
    <recommendedName>
        <fullName evidence="2">SWIM-type domain-containing protein</fullName>
    </recommendedName>
</protein>
<evidence type="ECO:0000259" key="2">
    <source>
        <dbReference type="PROSITE" id="PS50966"/>
    </source>
</evidence>
<proteinExistence type="predicted"/>
<keyword evidence="4" id="KW-1185">Reference proteome</keyword>
<gene>
    <name evidence="3" type="ORF">Pcinc_006269</name>
</gene>
<dbReference type="Proteomes" id="UP001286313">
    <property type="component" value="Unassembled WGS sequence"/>
</dbReference>
<dbReference type="PANTHER" id="PTHR35385:SF2">
    <property type="entry name" value="PROTEIN B, PUTATIVE-RELATED"/>
    <property type="match status" value="1"/>
</dbReference>
<evidence type="ECO:0000256" key="1">
    <source>
        <dbReference type="PROSITE-ProRule" id="PRU00325"/>
    </source>
</evidence>
<accession>A0AAE1KZ99</accession>
<dbReference type="EMBL" id="JAWQEG010000464">
    <property type="protein sequence ID" value="KAK3889703.1"/>
    <property type="molecule type" value="Genomic_DNA"/>
</dbReference>
<reference evidence="3" key="1">
    <citation type="submission" date="2023-10" db="EMBL/GenBank/DDBJ databases">
        <title>Genome assemblies of two species of porcelain crab, Petrolisthes cinctipes and Petrolisthes manimaculis (Anomura: Porcellanidae).</title>
        <authorList>
            <person name="Angst P."/>
        </authorList>
    </citation>
    <scope>NUCLEOTIDE SEQUENCE</scope>
    <source>
        <strain evidence="3">PB745_01</strain>
        <tissue evidence="3">Gill</tissue>
    </source>
</reference>
<name>A0AAE1KZ99_PETCI</name>
<keyword evidence="1" id="KW-0863">Zinc-finger</keyword>
<evidence type="ECO:0000313" key="4">
    <source>
        <dbReference type="Proteomes" id="UP001286313"/>
    </source>
</evidence>
<dbReference type="GO" id="GO:0008270">
    <property type="term" value="F:zinc ion binding"/>
    <property type="evidence" value="ECO:0007669"/>
    <property type="project" value="UniProtKB-KW"/>
</dbReference>
<sequence>MKISSEGEVLHKREIKTGESGFQLLKKVLGEGAFHSQGYPNYFITDNSDPGRKAIRIVWPESQMFLCVFHIVQQVPEDNDAKEEGMEYRISGWMSVAWSSNQQFCWVQHEHYQIYHPQQAFNTNRLLLFMNEVYDAYMKQRLLAVALGRKKIKVPVNTSSFPSVANISRCNKHEFIVNSTSQDGVQYNVNMNIGICDCKTGRTGKVCKHQVACSEAYLMELPQVFISTPKTRQWIAEIVLGKDMMLPSEFFEDFMKYPENVSEQYNNNGEIQVPTVSSAQSRKKYGYSDDDGEVLVP</sequence>
<dbReference type="PROSITE" id="PS50966">
    <property type="entry name" value="ZF_SWIM"/>
    <property type="match status" value="1"/>
</dbReference>
<comment type="caution">
    <text evidence="3">The sequence shown here is derived from an EMBL/GenBank/DDBJ whole genome shotgun (WGS) entry which is preliminary data.</text>
</comment>